<dbReference type="InterPro" id="IPR007730">
    <property type="entry name" value="SPOR-like_dom"/>
</dbReference>
<protein>
    <submittedName>
        <fullName evidence="4">SPOR domain-containing protein</fullName>
    </submittedName>
</protein>
<gene>
    <name evidence="4" type="ORF">IAD16_08225</name>
</gene>
<evidence type="ECO:0000256" key="1">
    <source>
        <dbReference type="SAM" id="MobiDB-lite"/>
    </source>
</evidence>
<keyword evidence="2" id="KW-0472">Membrane</keyword>
<dbReference type="Gene3D" id="3.30.70.1070">
    <property type="entry name" value="Sporulation related repeat"/>
    <property type="match status" value="1"/>
</dbReference>
<sequence length="167" mass="18234">MSIKLNRRRVRKRRRPGENSGMKFTVIIVIMMIAVLLGYITARYVIGPLLGYDADESPIAITGSQDGTGQTAASENAEDQAKAEEQESEVSGQPEEGYALQFGVFSSEASAGELADQLKAKGIDTEIVEDDGKYKVISPVLKTKDEALEQLDQIKDKSVEDVFIASF</sequence>
<accession>A0A9D1I7G8</accession>
<dbReference type="Proteomes" id="UP000824091">
    <property type="component" value="Unassembled WGS sequence"/>
</dbReference>
<reference evidence="4" key="1">
    <citation type="submission" date="2020-10" db="EMBL/GenBank/DDBJ databases">
        <authorList>
            <person name="Gilroy R."/>
        </authorList>
    </citation>
    <scope>NUCLEOTIDE SEQUENCE</scope>
    <source>
        <strain evidence="4">11300</strain>
    </source>
</reference>
<dbReference type="Pfam" id="PF05036">
    <property type="entry name" value="SPOR"/>
    <property type="match status" value="1"/>
</dbReference>
<dbReference type="InterPro" id="IPR036680">
    <property type="entry name" value="SPOR-like_sf"/>
</dbReference>
<dbReference type="AlphaFoldDB" id="A0A9D1I7G8"/>
<evidence type="ECO:0000313" key="5">
    <source>
        <dbReference type="Proteomes" id="UP000824091"/>
    </source>
</evidence>
<keyword evidence="2" id="KW-0812">Transmembrane</keyword>
<reference evidence="4" key="2">
    <citation type="journal article" date="2021" name="PeerJ">
        <title>Extensive microbial diversity within the chicken gut microbiome revealed by metagenomics and culture.</title>
        <authorList>
            <person name="Gilroy R."/>
            <person name="Ravi A."/>
            <person name="Getino M."/>
            <person name="Pursley I."/>
            <person name="Horton D.L."/>
            <person name="Alikhan N.F."/>
            <person name="Baker D."/>
            <person name="Gharbi K."/>
            <person name="Hall N."/>
            <person name="Watson M."/>
            <person name="Adriaenssens E.M."/>
            <person name="Foster-Nyarko E."/>
            <person name="Jarju S."/>
            <person name="Secka A."/>
            <person name="Antonio M."/>
            <person name="Oren A."/>
            <person name="Chaudhuri R.R."/>
            <person name="La Ragione R."/>
            <person name="Hildebrand F."/>
            <person name="Pallen M.J."/>
        </authorList>
    </citation>
    <scope>NUCLEOTIDE SEQUENCE</scope>
    <source>
        <strain evidence="4">11300</strain>
    </source>
</reference>
<proteinExistence type="predicted"/>
<evidence type="ECO:0000259" key="3">
    <source>
        <dbReference type="PROSITE" id="PS51724"/>
    </source>
</evidence>
<evidence type="ECO:0000256" key="2">
    <source>
        <dbReference type="SAM" id="Phobius"/>
    </source>
</evidence>
<dbReference type="GO" id="GO:0042834">
    <property type="term" value="F:peptidoglycan binding"/>
    <property type="evidence" value="ECO:0007669"/>
    <property type="project" value="InterPro"/>
</dbReference>
<feature type="compositionally biased region" description="Polar residues" evidence="1">
    <location>
        <begin position="62"/>
        <end position="74"/>
    </location>
</feature>
<dbReference type="SUPFAM" id="SSF110997">
    <property type="entry name" value="Sporulation related repeat"/>
    <property type="match status" value="1"/>
</dbReference>
<organism evidence="4 5">
    <name type="scientific">Candidatus Fimisoma avicola</name>
    <dbReference type="NCBI Taxonomy" id="2840826"/>
    <lineage>
        <taxon>Bacteria</taxon>
        <taxon>Bacillati</taxon>
        <taxon>Bacillota</taxon>
        <taxon>Clostridia</taxon>
        <taxon>Eubacteriales</taxon>
        <taxon>Candidatus Fimisoma</taxon>
    </lineage>
</organism>
<keyword evidence="2" id="KW-1133">Transmembrane helix</keyword>
<feature type="transmembrane region" description="Helical" evidence="2">
    <location>
        <begin position="21"/>
        <end position="40"/>
    </location>
</feature>
<evidence type="ECO:0000313" key="4">
    <source>
        <dbReference type="EMBL" id="HIU28350.1"/>
    </source>
</evidence>
<comment type="caution">
    <text evidence="4">The sequence shown here is derived from an EMBL/GenBank/DDBJ whole genome shotgun (WGS) entry which is preliminary data.</text>
</comment>
<dbReference type="PROSITE" id="PS51724">
    <property type="entry name" value="SPOR"/>
    <property type="match status" value="1"/>
</dbReference>
<feature type="region of interest" description="Disordered" evidence="1">
    <location>
        <begin position="61"/>
        <end position="94"/>
    </location>
</feature>
<feature type="domain" description="SPOR" evidence="3">
    <location>
        <begin position="92"/>
        <end position="167"/>
    </location>
</feature>
<dbReference type="EMBL" id="DVMO01000125">
    <property type="protein sequence ID" value="HIU28350.1"/>
    <property type="molecule type" value="Genomic_DNA"/>
</dbReference>
<name>A0A9D1I7G8_9FIRM</name>